<dbReference type="EMBL" id="CAMPGE010010226">
    <property type="protein sequence ID" value="CAI2369073.1"/>
    <property type="molecule type" value="Genomic_DNA"/>
</dbReference>
<comment type="caution">
    <text evidence="1">The sequence shown here is derived from an EMBL/GenBank/DDBJ whole genome shotgun (WGS) entry which is preliminary data.</text>
</comment>
<name>A0AAD1XEK0_EUPCR</name>
<dbReference type="AlphaFoldDB" id="A0AAD1XEK0"/>
<evidence type="ECO:0000313" key="2">
    <source>
        <dbReference type="Proteomes" id="UP001295684"/>
    </source>
</evidence>
<organism evidence="1 2">
    <name type="scientific">Euplotes crassus</name>
    <dbReference type="NCBI Taxonomy" id="5936"/>
    <lineage>
        <taxon>Eukaryota</taxon>
        <taxon>Sar</taxon>
        <taxon>Alveolata</taxon>
        <taxon>Ciliophora</taxon>
        <taxon>Intramacronucleata</taxon>
        <taxon>Spirotrichea</taxon>
        <taxon>Hypotrichia</taxon>
        <taxon>Euplotida</taxon>
        <taxon>Euplotidae</taxon>
        <taxon>Moneuplotes</taxon>
    </lineage>
</organism>
<keyword evidence="2" id="KW-1185">Reference proteome</keyword>
<reference evidence="1" key="1">
    <citation type="submission" date="2023-07" db="EMBL/GenBank/DDBJ databases">
        <authorList>
            <consortium name="AG Swart"/>
            <person name="Singh M."/>
            <person name="Singh A."/>
            <person name="Seah K."/>
            <person name="Emmerich C."/>
        </authorList>
    </citation>
    <scope>NUCLEOTIDE SEQUENCE</scope>
    <source>
        <strain evidence="1">DP1</strain>
    </source>
</reference>
<sequence length="317" mass="36367">MDYLPSEDSVVINPITGSTMLGANISREISPNKPQPDEIAYMNRIRLHVKNHPSLKGSLTIADKASYVGLKGYNNHSKYLNSSIRGKEFRKNNALSNSIDASSRINVTQRKILRNKSVDFTSGQRKMNMHTSKLTGIKNLNLPVNSSKDKRLQHLLQLREKVDEAKMRSLKNSDIEGACPNHFRHRPRKYFVDRKEIKKIFNQTPGKYHGFLKDINSGGTYIADKPDPIFKWSLNNSKDLNNRFNMKKTKWANQKKYTNSLSEIAKNASKNNLNKSHDYTSSTNDYQNYTPIKNSLKIREMSKNSSYGEIHYPTKLL</sequence>
<accession>A0AAD1XEK0</accession>
<dbReference type="Proteomes" id="UP001295684">
    <property type="component" value="Unassembled WGS sequence"/>
</dbReference>
<evidence type="ECO:0000313" key="1">
    <source>
        <dbReference type="EMBL" id="CAI2369073.1"/>
    </source>
</evidence>
<gene>
    <name evidence="1" type="ORF">ECRASSUSDP1_LOCUS10370</name>
</gene>
<protein>
    <submittedName>
        <fullName evidence="1">Uncharacterized protein</fullName>
    </submittedName>
</protein>
<proteinExistence type="predicted"/>